<evidence type="ECO:0000313" key="1">
    <source>
        <dbReference type="EMBL" id="DAD82785.1"/>
    </source>
</evidence>
<accession>A0A8S5MKA6</accession>
<name>A0A8S5MKA6_9CAUD</name>
<protein>
    <submittedName>
        <fullName evidence="1">Kil protein</fullName>
    </submittedName>
</protein>
<proteinExistence type="predicted"/>
<dbReference type="EMBL" id="BK014924">
    <property type="protein sequence ID" value="DAD82785.1"/>
    <property type="molecule type" value="Genomic_DNA"/>
</dbReference>
<reference evidence="1" key="1">
    <citation type="journal article" date="2021" name="Proc. Natl. Acad. Sci. U.S.A.">
        <title>A Catalog of Tens of Thousands of Viruses from Human Metagenomes Reveals Hidden Associations with Chronic Diseases.</title>
        <authorList>
            <person name="Tisza M.J."/>
            <person name="Buck C.B."/>
        </authorList>
    </citation>
    <scope>NUCLEOTIDE SEQUENCE</scope>
    <source>
        <strain evidence="1">CteRK31</strain>
    </source>
</reference>
<dbReference type="Pfam" id="PF06301">
    <property type="entry name" value="Lambda_Kil"/>
    <property type="match status" value="1"/>
</dbReference>
<organism evidence="1">
    <name type="scientific">Siphoviridae sp. cteRK31</name>
    <dbReference type="NCBI Taxonomy" id="2826405"/>
    <lineage>
        <taxon>Viruses</taxon>
        <taxon>Duplodnaviria</taxon>
        <taxon>Heunggongvirae</taxon>
        <taxon>Uroviricota</taxon>
        <taxon>Caudoviricetes</taxon>
    </lineage>
</organism>
<dbReference type="InterPro" id="IPR010444">
    <property type="entry name" value="Phage_lambda_Kil"/>
</dbReference>
<sequence length="93" mass="10341">MVNTQLLAAQNKLVIAQAIGDNIMWEQAMHTMRGIFIAAKNTEDRMLEGYANPLSKLLIEDVVCNYEIYGDLIIADGDLLLGHAKISTEIINH</sequence>